<dbReference type="InterPro" id="IPR010263">
    <property type="entry name" value="T6SS_TssK"/>
</dbReference>
<dbReference type="STRING" id="83449.BON30_14825"/>
<dbReference type="Proteomes" id="UP000182229">
    <property type="component" value="Unassembled WGS sequence"/>
</dbReference>
<protein>
    <recommendedName>
        <fullName evidence="3">Type VI secretion system-associated protein</fullName>
    </recommendedName>
</protein>
<dbReference type="OrthoDB" id="9775333at2"/>
<comment type="caution">
    <text evidence="1">The sequence shown here is derived from an EMBL/GenBank/DDBJ whole genome shotgun (WGS) entry which is preliminary data.</text>
</comment>
<dbReference type="AlphaFoldDB" id="A0A1L9BDI0"/>
<dbReference type="PANTHER" id="PTHR35566">
    <property type="entry name" value="BLR3599 PROTEIN"/>
    <property type="match status" value="1"/>
</dbReference>
<accession>A0A1L9BDI0</accession>
<organism evidence="1 2">
    <name type="scientific">Cystobacter ferrugineus</name>
    <dbReference type="NCBI Taxonomy" id="83449"/>
    <lineage>
        <taxon>Bacteria</taxon>
        <taxon>Pseudomonadati</taxon>
        <taxon>Myxococcota</taxon>
        <taxon>Myxococcia</taxon>
        <taxon>Myxococcales</taxon>
        <taxon>Cystobacterineae</taxon>
        <taxon>Archangiaceae</taxon>
        <taxon>Cystobacter</taxon>
    </lineage>
</organism>
<dbReference type="EMBL" id="MPIN01000003">
    <property type="protein sequence ID" value="OJH40309.1"/>
    <property type="molecule type" value="Genomic_DNA"/>
</dbReference>
<dbReference type="NCBIfam" id="TIGR03353">
    <property type="entry name" value="VI_chp_4"/>
    <property type="match status" value="1"/>
</dbReference>
<evidence type="ECO:0008006" key="3">
    <source>
        <dbReference type="Google" id="ProtNLM"/>
    </source>
</evidence>
<evidence type="ECO:0000313" key="1">
    <source>
        <dbReference type="EMBL" id="OJH40309.1"/>
    </source>
</evidence>
<reference evidence="1 2" key="2">
    <citation type="submission" date="2016-12" db="EMBL/GenBank/DDBJ databases">
        <title>Draft Genome Sequence of Cystobacter ferrugineus Strain Cbfe23.</title>
        <authorList>
            <person name="Akbar S."/>
            <person name="Dowd S.E."/>
            <person name="Stevens D.C."/>
        </authorList>
    </citation>
    <scope>NUCLEOTIDE SEQUENCE [LARGE SCALE GENOMIC DNA]</scope>
    <source>
        <strain evidence="1 2">Cbfe23</strain>
    </source>
</reference>
<dbReference type="PANTHER" id="PTHR35566:SF1">
    <property type="entry name" value="TYPE VI SECRETION SYSTEM BASEPLATE COMPONENT TSSK1"/>
    <property type="match status" value="1"/>
</dbReference>
<keyword evidence="2" id="KW-1185">Reference proteome</keyword>
<dbReference type="Pfam" id="PF05936">
    <property type="entry name" value="T6SS_VasE"/>
    <property type="match status" value="2"/>
</dbReference>
<sequence length="418" mass="47040">MQRHKLARVRWQVGQTLLPEHFRAQDEALSAEARLHGELSGLPQVGIASLVWSEAMLAEGSLSLPSLTAILPGGFLVDVPGNAAEPSFSLEATGRAEVTVYLHLMDETRGTEGVPLYADSPPTVQRMLQRLQLSSEPAVDRARSTLELMTFSKSLQGAWSPSPRKVPPLLLVGPNPFLDVFLQELDSLLEKAHGQLRTLLLDSYQRAERLASARRTLLEVRRLQALRADMRNNVFPHPYRFFEALRQFYFEVSCFLELVPDDTLPTYVHNDPGAGLWGWMELFNRAFRPEDTRLTYKPFESREGQFVLAPLPKLEEGVASELYLLVRNEDPGRPATLEGVKLASPSRLPAVRRLALRGIPLEHVPHPAFPHAFGPEISWYKLSLGEEWQYAVRDNGMAFYITPALQGTQVFLFWRKAG</sequence>
<dbReference type="RefSeq" id="WP_071898941.1">
    <property type="nucleotide sequence ID" value="NZ_MPIN01000003.1"/>
</dbReference>
<reference evidence="2" key="1">
    <citation type="submission" date="2016-11" db="EMBL/GenBank/DDBJ databases">
        <authorList>
            <person name="Shukria A."/>
            <person name="Stevens D.C."/>
        </authorList>
    </citation>
    <scope>NUCLEOTIDE SEQUENCE [LARGE SCALE GENOMIC DNA]</scope>
    <source>
        <strain evidence="2">Cbfe23</strain>
    </source>
</reference>
<gene>
    <name evidence="1" type="ORF">BON30_14825</name>
</gene>
<proteinExistence type="predicted"/>
<name>A0A1L9BDI0_9BACT</name>
<evidence type="ECO:0000313" key="2">
    <source>
        <dbReference type="Proteomes" id="UP000182229"/>
    </source>
</evidence>